<feature type="region of interest" description="Disordered" evidence="1">
    <location>
        <begin position="1"/>
        <end position="21"/>
    </location>
</feature>
<proteinExistence type="predicted"/>
<dbReference type="STRING" id="37653.A0A0L8FYA0"/>
<name>A0A0L8FYA0_OCTBM</name>
<dbReference type="InterPro" id="IPR051418">
    <property type="entry name" value="Spondin/Thrombospondin_T1"/>
</dbReference>
<dbReference type="AlphaFoldDB" id="A0A0L8FYA0"/>
<protein>
    <recommendedName>
        <fullName evidence="2">TIL domain-containing protein</fullName>
    </recommendedName>
</protein>
<reference evidence="3" key="1">
    <citation type="submission" date="2015-07" db="EMBL/GenBank/DDBJ databases">
        <title>MeaNS - Measles Nucleotide Surveillance Program.</title>
        <authorList>
            <person name="Tran T."/>
            <person name="Druce J."/>
        </authorList>
    </citation>
    <scope>NUCLEOTIDE SEQUENCE</scope>
    <source>
        <strain evidence="3">UCB-OBI-ISO-001</strain>
        <tissue evidence="3">Gonad</tissue>
    </source>
</reference>
<dbReference type="InterPro" id="IPR036383">
    <property type="entry name" value="TSP1_rpt_sf"/>
</dbReference>
<sequence length="338" mass="37239">MTPSTPGRGPTTPKTSPSKPQLTTAISYATKPPVCVLKVCDIEELLGYIPGNIIGWIEKDGRTGASSEEEVAHVFDQVEEGVTVHISCNNCTCSEGMLQCTNNVCKGCAYSTWSQWTACSKGCDVGNRIRSRKRLIKKGTADCNLPTEETSDCNFIPCEESPSWMPWATWESCSASCDVGYQRRTRKCQNKLEVISECLGVGVQIQACGLERCSNERVCTGGKVWSDCANECPLHCADYKAGRGVCQESDTCVPGCRCPENTLEQDGKCVKKEQCFCHDKYGTAVLENFETSSHAICEKWLVSIVHLYLFQSLYCGHARKILLLSPTLEPDHNNNNPF</sequence>
<dbReference type="InterPro" id="IPR000884">
    <property type="entry name" value="TSP1_rpt"/>
</dbReference>
<dbReference type="GO" id="GO:0031012">
    <property type="term" value="C:extracellular matrix"/>
    <property type="evidence" value="ECO:0007669"/>
    <property type="project" value="TreeGrafter"/>
</dbReference>
<feature type="domain" description="TIL" evidence="2">
    <location>
        <begin position="219"/>
        <end position="275"/>
    </location>
</feature>
<dbReference type="CDD" id="cd19941">
    <property type="entry name" value="TIL"/>
    <property type="match status" value="1"/>
</dbReference>
<dbReference type="SMART" id="SM00209">
    <property type="entry name" value="TSP1"/>
    <property type="match status" value="2"/>
</dbReference>
<dbReference type="EMBL" id="KQ425336">
    <property type="protein sequence ID" value="KOF69579.1"/>
    <property type="molecule type" value="Genomic_DNA"/>
</dbReference>
<evidence type="ECO:0000256" key="1">
    <source>
        <dbReference type="SAM" id="MobiDB-lite"/>
    </source>
</evidence>
<dbReference type="Gene3D" id="2.20.100.10">
    <property type="entry name" value="Thrombospondin type-1 (TSP1) repeat"/>
    <property type="match status" value="2"/>
</dbReference>
<dbReference type="PANTHER" id="PTHR11311:SF15">
    <property type="entry name" value="SPONDIN-2"/>
    <property type="match status" value="1"/>
</dbReference>
<dbReference type="Gene3D" id="2.10.25.10">
    <property type="entry name" value="Laminin"/>
    <property type="match status" value="1"/>
</dbReference>
<evidence type="ECO:0000313" key="3">
    <source>
        <dbReference type="EMBL" id="KOF69579.1"/>
    </source>
</evidence>
<evidence type="ECO:0000259" key="2">
    <source>
        <dbReference type="Pfam" id="PF01826"/>
    </source>
</evidence>
<dbReference type="InterPro" id="IPR002919">
    <property type="entry name" value="TIL_dom"/>
</dbReference>
<dbReference type="Pfam" id="PF00090">
    <property type="entry name" value="TSP_1"/>
    <property type="match status" value="2"/>
</dbReference>
<dbReference type="InterPro" id="IPR036084">
    <property type="entry name" value="Ser_inhib-like_sf"/>
</dbReference>
<organism evidence="3">
    <name type="scientific">Octopus bimaculoides</name>
    <name type="common">California two-spotted octopus</name>
    <dbReference type="NCBI Taxonomy" id="37653"/>
    <lineage>
        <taxon>Eukaryota</taxon>
        <taxon>Metazoa</taxon>
        <taxon>Spiralia</taxon>
        <taxon>Lophotrochozoa</taxon>
        <taxon>Mollusca</taxon>
        <taxon>Cephalopoda</taxon>
        <taxon>Coleoidea</taxon>
        <taxon>Octopodiformes</taxon>
        <taxon>Octopoda</taxon>
        <taxon>Incirrata</taxon>
        <taxon>Octopodidae</taxon>
        <taxon>Octopus</taxon>
    </lineage>
</organism>
<accession>A0A0L8FYA0</accession>
<dbReference type="PROSITE" id="PS50092">
    <property type="entry name" value="TSP1"/>
    <property type="match status" value="2"/>
</dbReference>
<dbReference type="OrthoDB" id="6097666at2759"/>
<dbReference type="PANTHER" id="PTHR11311">
    <property type="entry name" value="SPONDIN"/>
    <property type="match status" value="1"/>
</dbReference>
<gene>
    <name evidence="3" type="ORF">OCBIM_22004483mg</name>
</gene>
<dbReference type="SUPFAM" id="SSF82895">
    <property type="entry name" value="TSP-1 type 1 repeat"/>
    <property type="match status" value="2"/>
</dbReference>
<dbReference type="SUPFAM" id="SSF57567">
    <property type="entry name" value="Serine protease inhibitors"/>
    <property type="match status" value="1"/>
</dbReference>
<dbReference type="GO" id="GO:0007155">
    <property type="term" value="P:cell adhesion"/>
    <property type="evidence" value="ECO:0007669"/>
    <property type="project" value="TreeGrafter"/>
</dbReference>
<dbReference type="Pfam" id="PF01826">
    <property type="entry name" value="TIL"/>
    <property type="match status" value="1"/>
</dbReference>